<proteinExistence type="predicted"/>
<evidence type="ECO:0000313" key="2">
    <source>
        <dbReference type="EMBL" id="KAK5073336.1"/>
    </source>
</evidence>
<organism evidence="2 3">
    <name type="scientific">Lithohypha guttulata</name>
    <dbReference type="NCBI Taxonomy" id="1690604"/>
    <lineage>
        <taxon>Eukaryota</taxon>
        <taxon>Fungi</taxon>
        <taxon>Dikarya</taxon>
        <taxon>Ascomycota</taxon>
        <taxon>Pezizomycotina</taxon>
        <taxon>Eurotiomycetes</taxon>
        <taxon>Chaetothyriomycetidae</taxon>
        <taxon>Chaetothyriales</taxon>
        <taxon>Trichomeriaceae</taxon>
        <taxon>Lithohypha</taxon>
    </lineage>
</organism>
<sequence length="683" mass="78880">MTWPNRTSDYNHLLNALRQQALIGVYRVRLDSIQVSQVPENRVRNVERLKQIFRTQQCLRHDPNNYIAATINDETLQRYTSTTQSSDSVTELLLRAEDRVLCLHGQCRILAAQDVLRGPDRWWIVALYNEDLDGRCKDYLGDAYANQQGPSDGTIYVNLQKATASNDAARIDQWKAYLSKDKRRYLRQTFNKHDIVTSAFDRLLPMEFLFYARKAFRIGVFHKMVALHLDERLVNYINDVVAFWSQISNHGAHAVSVTFVETIQGRCPRHSRQDHRHLQQCLTTTGALGHLSQQAKEHIYQNVILYCRTIPSLFTFFEDLKYIERCCEVLTGLLDDHEKLDQCSLESCFQELFRTTSNLVIQTGHDTFESRSLDGRDHFQLAYLQLWLSAMRLWPFLLVRRGRKCFTISDERFSSADRRVYWGVMARTARKLGFDSAWLRSLSACSSEVLLEGSPRYTGFVDGKDGKWERYGVPYDDKYLLDRNSLFLPQLMVDWDGLEGVGDGEDVTTLWARRSLFLRLFPESQSVSTAPEASHDRFPVQDRLPLQDHPTEEPEPIARSKDSRGSIASGSRPQQPVSPQTDAEDLSRPRRETPSHSRNDPQADAQYRIDVWSNQRTCVVRTRGTREAWIEDLQGWLTHNFQLFDYDTLGGVTWENLSGYPKNHIVAMWPGGDVATLRLIRGL</sequence>
<dbReference type="EMBL" id="JAVRRG010000309">
    <property type="protein sequence ID" value="KAK5073336.1"/>
    <property type="molecule type" value="Genomic_DNA"/>
</dbReference>
<gene>
    <name evidence="2" type="ORF">LTR24_010332</name>
</gene>
<evidence type="ECO:0000256" key="1">
    <source>
        <dbReference type="SAM" id="MobiDB-lite"/>
    </source>
</evidence>
<name>A0ABR0JUM4_9EURO</name>
<protein>
    <submittedName>
        <fullName evidence="2">Uncharacterized protein</fullName>
    </submittedName>
</protein>
<comment type="caution">
    <text evidence="2">The sequence shown here is derived from an EMBL/GenBank/DDBJ whole genome shotgun (WGS) entry which is preliminary data.</text>
</comment>
<accession>A0ABR0JUM4</accession>
<dbReference type="InterPro" id="IPR022198">
    <property type="entry name" value="DUF3723"/>
</dbReference>
<feature type="compositionally biased region" description="Basic and acidic residues" evidence="1">
    <location>
        <begin position="533"/>
        <end position="564"/>
    </location>
</feature>
<evidence type="ECO:0000313" key="3">
    <source>
        <dbReference type="Proteomes" id="UP001345013"/>
    </source>
</evidence>
<keyword evidence="3" id="KW-1185">Reference proteome</keyword>
<reference evidence="2 3" key="1">
    <citation type="submission" date="2023-08" db="EMBL/GenBank/DDBJ databases">
        <title>Black Yeasts Isolated from many extreme environments.</title>
        <authorList>
            <person name="Coleine C."/>
            <person name="Stajich J.E."/>
            <person name="Selbmann L."/>
        </authorList>
    </citation>
    <scope>NUCLEOTIDE SEQUENCE [LARGE SCALE GENOMIC DNA]</scope>
    <source>
        <strain evidence="2 3">CCFEE 5885</strain>
    </source>
</reference>
<dbReference type="Pfam" id="PF12520">
    <property type="entry name" value="DUF3723"/>
    <property type="match status" value="1"/>
</dbReference>
<feature type="compositionally biased region" description="Basic and acidic residues" evidence="1">
    <location>
        <begin position="585"/>
        <end position="601"/>
    </location>
</feature>
<feature type="compositionally biased region" description="Polar residues" evidence="1">
    <location>
        <begin position="566"/>
        <end position="581"/>
    </location>
</feature>
<feature type="region of interest" description="Disordered" evidence="1">
    <location>
        <begin position="528"/>
        <end position="606"/>
    </location>
</feature>
<dbReference type="Proteomes" id="UP001345013">
    <property type="component" value="Unassembled WGS sequence"/>
</dbReference>